<protein>
    <submittedName>
        <fullName evidence="2">DUF2380 domain-containing protein</fullName>
    </submittedName>
</protein>
<proteinExistence type="predicted"/>
<dbReference type="AlphaFoldDB" id="A0A371X2L8"/>
<dbReference type="RefSeq" id="WP_116625821.1">
    <property type="nucleotide sequence ID" value="NZ_QURN01000027.1"/>
</dbReference>
<reference evidence="3" key="1">
    <citation type="submission" date="2018-08" db="EMBL/GenBank/DDBJ databases">
        <authorList>
            <person name="Im W.T."/>
        </authorList>
    </citation>
    <scope>NUCLEOTIDE SEQUENCE [LARGE SCALE GENOMIC DNA]</scope>
    <source>
        <strain evidence="3">LA-28</strain>
    </source>
</reference>
<comment type="caution">
    <text evidence="2">The sequence shown here is derived from an EMBL/GenBank/DDBJ whole genome shotgun (WGS) entry which is preliminary data.</text>
</comment>
<evidence type="ECO:0000313" key="2">
    <source>
        <dbReference type="EMBL" id="RFC63284.1"/>
    </source>
</evidence>
<keyword evidence="3" id="KW-1185">Reference proteome</keyword>
<evidence type="ECO:0000313" key="3">
    <source>
        <dbReference type="Proteomes" id="UP000262379"/>
    </source>
</evidence>
<name>A0A371X2L8_9HYPH</name>
<dbReference type="Proteomes" id="UP000262379">
    <property type="component" value="Unassembled WGS sequence"/>
</dbReference>
<organism evidence="2 3">
    <name type="scientific">Mesorhizobium denitrificans</name>
    <dbReference type="NCBI Taxonomy" id="2294114"/>
    <lineage>
        <taxon>Bacteria</taxon>
        <taxon>Pseudomonadati</taxon>
        <taxon>Pseudomonadota</taxon>
        <taxon>Alphaproteobacteria</taxon>
        <taxon>Hyphomicrobiales</taxon>
        <taxon>Phyllobacteriaceae</taxon>
        <taxon>Mesorhizobium</taxon>
    </lineage>
</organism>
<keyword evidence="1" id="KW-0732">Signal</keyword>
<evidence type="ECO:0000256" key="1">
    <source>
        <dbReference type="SAM" id="SignalP"/>
    </source>
</evidence>
<dbReference type="EMBL" id="QURN01000027">
    <property type="protein sequence ID" value="RFC63284.1"/>
    <property type="molecule type" value="Genomic_DNA"/>
</dbReference>
<feature type="signal peptide" evidence="1">
    <location>
        <begin position="1"/>
        <end position="21"/>
    </location>
</feature>
<dbReference type="InterPro" id="IPR021698">
    <property type="entry name" value="DUF3280"/>
</dbReference>
<dbReference type="Pfam" id="PF11684">
    <property type="entry name" value="DUF3280"/>
    <property type="match status" value="1"/>
</dbReference>
<gene>
    <name evidence="2" type="ORF">DY251_20770</name>
</gene>
<sequence>MRYRLAAALSCLILFPSLGVALGETKPYQIAVAKFDFKDTSGEPTNQDAKHSEFLVRFDETLNSALKNDGSFSILPVACDGRPCSLANLGLKALLDAAATTEAKYLLVGQIHKMSTLVGWTMFAVVEIGTGKTVCDRFLTYRGDTEEAWTRAAAGVARDIKLHCLK</sequence>
<accession>A0A371X2L8</accession>
<feature type="chain" id="PRO_5016853446" evidence="1">
    <location>
        <begin position="22"/>
        <end position="166"/>
    </location>
</feature>